<evidence type="ECO:0000256" key="2">
    <source>
        <dbReference type="ARBA" id="ARBA00023043"/>
    </source>
</evidence>
<dbReference type="Pfam" id="PF12796">
    <property type="entry name" value="Ank_2"/>
    <property type="match status" value="1"/>
</dbReference>
<accession>D8LE89</accession>
<sequence>MQDGQGDGMNMAWFNDMISKGFVKQRHLPQHTGGPPAAGHAGSPIESILNPDAANENRSPDSDQAPAPAQQPQPQQVQETGAASRTWLQSPLRDCARNADDDGALARSLLDAGAPTNFFDSTGRSPLHWACTRGNTAVVLALLEAGADGSARDGSGKTPLHCAAQVGHTTVVMVLLEFYGFAPIGLPPGNVPASLVAPALEAEELSWPMAAPMPQQNGVESIVDARNVYGSTALHRAAFNGREGVVLALLRGGADVCVVGNSGRSALHLACQNAHAGCVQLLLAWGAQESAIAKDGSTPWSQLALAAETRPRGCPRVAKTALLLNTARGARAWARRGWLLMLRDKHNRGVFEAEAIDLDGRGGACSDMEDGQGEDFARLVNQLVGIGEEGCFRLVVGFL</sequence>
<dbReference type="Pfam" id="PF00023">
    <property type="entry name" value="Ank"/>
    <property type="match status" value="2"/>
</dbReference>
<feature type="region of interest" description="Disordered" evidence="4">
    <location>
        <begin position="24"/>
        <end position="83"/>
    </location>
</feature>
<dbReference type="STRING" id="2880.D8LE89"/>
<dbReference type="PRINTS" id="PR01415">
    <property type="entry name" value="ANKYRIN"/>
</dbReference>
<name>D8LE89_ECTSI</name>
<dbReference type="SMART" id="SM00248">
    <property type="entry name" value="ANK"/>
    <property type="match status" value="4"/>
</dbReference>
<feature type="repeat" description="ANK" evidence="3">
    <location>
        <begin position="122"/>
        <end position="154"/>
    </location>
</feature>
<dbReference type="PROSITE" id="PS50088">
    <property type="entry name" value="ANK_REPEAT"/>
    <property type="match status" value="4"/>
</dbReference>
<dbReference type="eggNOG" id="KOG4177">
    <property type="taxonomic scope" value="Eukaryota"/>
</dbReference>
<feature type="compositionally biased region" description="Low complexity" evidence="4">
    <location>
        <begin position="64"/>
        <end position="76"/>
    </location>
</feature>
<evidence type="ECO:0000256" key="1">
    <source>
        <dbReference type="ARBA" id="ARBA00022737"/>
    </source>
</evidence>
<dbReference type="EMBL" id="FN649760">
    <property type="protein sequence ID" value="CBN74165.1"/>
    <property type="molecule type" value="Genomic_DNA"/>
</dbReference>
<keyword evidence="2 3" id="KW-0040">ANK repeat</keyword>
<dbReference type="AlphaFoldDB" id="D8LE89"/>
<dbReference type="PROSITE" id="PS50297">
    <property type="entry name" value="ANK_REP_REGION"/>
    <property type="match status" value="4"/>
</dbReference>
<dbReference type="Proteomes" id="UP000002630">
    <property type="component" value="Unassembled WGS sequence"/>
</dbReference>
<evidence type="ECO:0000313" key="6">
    <source>
        <dbReference type="Proteomes" id="UP000002630"/>
    </source>
</evidence>
<dbReference type="InterPro" id="IPR036770">
    <property type="entry name" value="Ankyrin_rpt-contain_sf"/>
</dbReference>
<dbReference type="InterPro" id="IPR002110">
    <property type="entry name" value="Ankyrin_rpt"/>
</dbReference>
<gene>
    <name evidence="5" type="ORF">Esi_0013_0083</name>
</gene>
<feature type="repeat" description="ANK" evidence="3">
    <location>
        <begin position="155"/>
        <end position="177"/>
    </location>
</feature>
<feature type="compositionally biased region" description="Low complexity" evidence="4">
    <location>
        <begin position="33"/>
        <end position="44"/>
    </location>
</feature>
<proteinExistence type="predicted"/>
<dbReference type="InParanoid" id="D8LE89"/>
<dbReference type="PANTHER" id="PTHR24198:SF165">
    <property type="entry name" value="ANKYRIN REPEAT-CONTAINING PROTEIN-RELATED"/>
    <property type="match status" value="1"/>
</dbReference>
<feature type="repeat" description="ANK" evidence="3">
    <location>
        <begin position="262"/>
        <end position="294"/>
    </location>
</feature>
<dbReference type="PANTHER" id="PTHR24198">
    <property type="entry name" value="ANKYRIN REPEAT AND PROTEIN KINASE DOMAIN-CONTAINING PROTEIN"/>
    <property type="match status" value="1"/>
</dbReference>
<evidence type="ECO:0000256" key="3">
    <source>
        <dbReference type="PROSITE-ProRule" id="PRU00023"/>
    </source>
</evidence>
<reference evidence="5 6" key="1">
    <citation type="journal article" date="2010" name="Nature">
        <title>The Ectocarpus genome and the independent evolution of multicellularity in brown algae.</title>
        <authorList>
            <person name="Cock J.M."/>
            <person name="Sterck L."/>
            <person name="Rouze P."/>
            <person name="Scornet D."/>
            <person name="Allen A.E."/>
            <person name="Amoutzias G."/>
            <person name="Anthouard V."/>
            <person name="Artiguenave F."/>
            <person name="Aury J.M."/>
            <person name="Badger J.H."/>
            <person name="Beszteri B."/>
            <person name="Billiau K."/>
            <person name="Bonnet E."/>
            <person name="Bothwell J.H."/>
            <person name="Bowler C."/>
            <person name="Boyen C."/>
            <person name="Brownlee C."/>
            <person name="Carrano C.J."/>
            <person name="Charrier B."/>
            <person name="Cho G.Y."/>
            <person name="Coelho S.M."/>
            <person name="Collen J."/>
            <person name="Corre E."/>
            <person name="Da Silva C."/>
            <person name="Delage L."/>
            <person name="Delaroque N."/>
            <person name="Dittami S.M."/>
            <person name="Doulbeau S."/>
            <person name="Elias M."/>
            <person name="Farnham G."/>
            <person name="Gachon C.M."/>
            <person name="Gschloessl B."/>
            <person name="Heesch S."/>
            <person name="Jabbari K."/>
            <person name="Jubin C."/>
            <person name="Kawai H."/>
            <person name="Kimura K."/>
            <person name="Kloareg B."/>
            <person name="Kupper F.C."/>
            <person name="Lang D."/>
            <person name="Le Bail A."/>
            <person name="Leblanc C."/>
            <person name="Lerouge P."/>
            <person name="Lohr M."/>
            <person name="Lopez P.J."/>
            <person name="Martens C."/>
            <person name="Maumus F."/>
            <person name="Michel G."/>
            <person name="Miranda-Saavedra D."/>
            <person name="Morales J."/>
            <person name="Moreau H."/>
            <person name="Motomura T."/>
            <person name="Nagasato C."/>
            <person name="Napoli C.A."/>
            <person name="Nelson D.R."/>
            <person name="Nyvall-Collen P."/>
            <person name="Peters A.F."/>
            <person name="Pommier C."/>
            <person name="Potin P."/>
            <person name="Poulain J."/>
            <person name="Quesneville H."/>
            <person name="Read B."/>
            <person name="Rensing S.A."/>
            <person name="Ritter A."/>
            <person name="Rousvoal S."/>
            <person name="Samanta M."/>
            <person name="Samson G."/>
            <person name="Schroeder D.C."/>
            <person name="Segurens B."/>
            <person name="Strittmatter M."/>
            <person name="Tonon T."/>
            <person name="Tregear J.W."/>
            <person name="Valentin K."/>
            <person name="von Dassow P."/>
            <person name="Yamagishi T."/>
            <person name="Van de Peer Y."/>
            <person name="Wincker P."/>
        </authorList>
    </citation>
    <scope>NUCLEOTIDE SEQUENCE [LARGE SCALE GENOMIC DNA]</scope>
    <source>
        <strain evidence="6">Ec32 / CCAP1310/4</strain>
    </source>
</reference>
<keyword evidence="6" id="KW-1185">Reference proteome</keyword>
<organism evidence="5 6">
    <name type="scientific">Ectocarpus siliculosus</name>
    <name type="common">Brown alga</name>
    <name type="synonym">Conferva siliculosa</name>
    <dbReference type="NCBI Taxonomy" id="2880"/>
    <lineage>
        <taxon>Eukaryota</taxon>
        <taxon>Sar</taxon>
        <taxon>Stramenopiles</taxon>
        <taxon>Ochrophyta</taxon>
        <taxon>PX clade</taxon>
        <taxon>Phaeophyceae</taxon>
        <taxon>Ectocarpales</taxon>
        <taxon>Ectocarpaceae</taxon>
        <taxon>Ectocarpus</taxon>
    </lineage>
</organism>
<protein>
    <submittedName>
        <fullName evidence="5">Uncharacterized protein</fullName>
    </submittedName>
</protein>
<evidence type="ECO:0000256" key="4">
    <source>
        <dbReference type="SAM" id="MobiDB-lite"/>
    </source>
</evidence>
<dbReference type="Gene3D" id="1.25.40.20">
    <property type="entry name" value="Ankyrin repeat-containing domain"/>
    <property type="match status" value="2"/>
</dbReference>
<evidence type="ECO:0000313" key="5">
    <source>
        <dbReference type="EMBL" id="CBN74165.1"/>
    </source>
</evidence>
<feature type="repeat" description="ANK" evidence="3">
    <location>
        <begin position="229"/>
        <end position="261"/>
    </location>
</feature>
<keyword evidence="1" id="KW-0677">Repeat</keyword>
<dbReference type="SUPFAM" id="SSF48403">
    <property type="entry name" value="Ankyrin repeat"/>
    <property type="match status" value="1"/>
</dbReference>
<dbReference type="OrthoDB" id="194358at2759"/>